<name>A0A5C1K7D1_9CAUD</name>
<dbReference type="RefSeq" id="YP_010660783.1">
    <property type="nucleotide sequence ID" value="NC_070882.1"/>
</dbReference>
<dbReference type="GeneID" id="77936793"/>
<proteinExistence type="predicted"/>
<sequence length="114" mass="12657">MDVLYGPRSRQIEAWADLVGFTVSDINSLAILMAEADIGHGTDLDDDAIITEVFMDSDIGKCIVRTIRRQIKEIISYLPTDTIELRYLRTYGDAVYVIATRVPSLLNGPGNILP</sequence>
<dbReference type="EMBL" id="MN103543">
    <property type="protein sequence ID" value="QEM41772.1"/>
    <property type="molecule type" value="Genomic_DNA"/>
</dbReference>
<keyword evidence="2" id="KW-1185">Reference proteome</keyword>
<evidence type="ECO:0000313" key="2">
    <source>
        <dbReference type="Proteomes" id="UP000322144"/>
    </source>
</evidence>
<dbReference type="KEGG" id="vg:77936793"/>
<evidence type="ECO:0000313" key="1">
    <source>
        <dbReference type="EMBL" id="QEM41772.1"/>
    </source>
</evidence>
<accession>A0A5C1K7D1</accession>
<organism evidence="1 2">
    <name type="scientific">Pseudomonas phage vB_PaeM_PS119XW</name>
    <dbReference type="NCBI Taxonomy" id="2601632"/>
    <lineage>
        <taxon>Viruses</taxon>
        <taxon>Duplodnaviria</taxon>
        <taxon>Heunggongvirae</taxon>
        <taxon>Uroviricota</taxon>
        <taxon>Caudoviricetes</taxon>
        <taxon>Chimalliviridae</taxon>
        <taxon>Pawinskivirus</taxon>
        <taxon>Pawinskivirus PS119XW</taxon>
    </lineage>
</organism>
<reference evidence="1 2" key="1">
    <citation type="submission" date="2019-06" db="EMBL/GenBank/DDBJ databases">
        <title>A distant relative of Phikzvirus genus phages from a therapeutic phage collection.</title>
        <authorList>
            <person name="Hejnowicz M.S."/>
            <person name="Dabrowski K."/>
            <person name="Gawor J."/>
            <person name="Weber-Dabrowska B."/>
            <person name="Gromadka R."/>
            <person name="Lobocka M.B."/>
        </authorList>
    </citation>
    <scope>NUCLEOTIDE SEQUENCE [LARGE SCALE GENOMIC DNA]</scope>
</reference>
<protein>
    <submittedName>
        <fullName evidence="1">Uncharacterized protein</fullName>
    </submittedName>
</protein>
<dbReference type="Proteomes" id="UP000322144">
    <property type="component" value="Segment"/>
</dbReference>